<evidence type="ECO:0000313" key="4">
    <source>
        <dbReference type="Proteomes" id="UP000561726"/>
    </source>
</evidence>
<protein>
    <submittedName>
        <fullName evidence="3">Uncharacterized protein YjbI with pentapeptide repeats</fullName>
    </submittedName>
</protein>
<keyword evidence="1" id="KW-0812">Transmembrane</keyword>
<dbReference type="EMBL" id="JACHBQ010000001">
    <property type="protein sequence ID" value="MBB5642401.1"/>
    <property type="molecule type" value="Genomic_DNA"/>
</dbReference>
<dbReference type="AlphaFoldDB" id="A0A7W8ZY91"/>
<dbReference type="PANTHER" id="PTHR14136:SF17">
    <property type="entry name" value="BTB_POZ DOMAIN-CONTAINING PROTEIN KCTD9"/>
    <property type="match status" value="1"/>
</dbReference>
<dbReference type="PANTHER" id="PTHR14136">
    <property type="entry name" value="BTB_POZ DOMAIN-CONTAINING PROTEIN KCTD9"/>
    <property type="match status" value="1"/>
</dbReference>
<dbReference type="RefSeq" id="WP_183323576.1">
    <property type="nucleotide sequence ID" value="NZ_JACHBQ010000001.1"/>
</dbReference>
<dbReference type="Gene3D" id="2.160.20.80">
    <property type="entry name" value="E3 ubiquitin-protein ligase SopA"/>
    <property type="match status" value="1"/>
</dbReference>
<keyword evidence="1" id="KW-1133">Transmembrane helix</keyword>
<dbReference type="Pfam" id="PF00805">
    <property type="entry name" value="Pentapeptide"/>
    <property type="match status" value="1"/>
</dbReference>
<dbReference type="InterPro" id="IPR001646">
    <property type="entry name" value="5peptide_repeat"/>
</dbReference>
<dbReference type="Pfam" id="PF13576">
    <property type="entry name" value="Pentapeptide_3"/>
    <property type="match status" value="1"/>
</dbReference>
<dbReference type="SUPFAM" id="SSF141571">
    <property type="entry name" value="Pentapeptide repeat-like"/>
    <property type="match status" value="1"/>
</dbReference>
<evidence type="ECO:0000256" key="1">
    <source>
        <dbReference type="SAM" id="Phobius"/>
    </source>
</evidence>
<keyword evidence="1" id="KW-0472">Membrane</keyword>
<name>A0A7W8ZY91_9MICO</name>
<evidence type="ECO:0000313" key="3">
    <source>
        <dbReference type="EMBL" id="MBB5642401.1"/>
    </source>
</evidence>
<gene>
    <name evidence="3" type="ORF">BJ997_002949</name>
</gene>
<dbReference type="InterPro" id="IPR051082">
    <property type="entry name" value="Pentapeptide-BTB/POZ_domain"/>
</dbReference>
<dbReference type="Proteomes" id="UP000561726">
    <property type="component" value="Unassembled WGS sequence"/>
</dbReference>
<reference evidence="3 4" key="1">
    <citation type="submission" date="2020-08" db="EMBL/GenBank/DDBJ databases">
        <title>Sequencing the genomes of 1000 actinobacteria strains.</title>
        <authorList>
            <person name="Klenk H.-P."/>
        </authorList>
    </citation>
    <scope>NUCLEOTIDE SEQUENCE [LARGE SCALE GENOMIC DNA]</scope>
    <source>
        <strain evidence="3 4">DSM 21065</strain>
    </source>
</reference>
<organism evidence="3 4">
    <name type="scientific">Cryobacterium roopkundense</name>
    <dbReference type="NCBI Taxonomy" id="1001240"/>
    <lineage>
        <taxon>Bacteria</taxon>
        <taxon>Bacillati</taxon>
        <taxon>Actinomycetota</taxon>
        <taxon>Actinomycetes</taxon>
        <taxon>Micrococcales</taxon>
        <taxon>Microbacteriaceae</taxon>
        <taxon>Cryobacterium</taxon>
    </lineage>
</organism>
<comment type="caution">
    <text evidence="3">The sequence shown here is derived from an EMBL/GenBank/DDBJ whole genome shotgun (WGS) entry which is preliminary data.</text>
</comment>
<feature type="transmembrane region" description="Helical" evidence="1">
    <location>
        <begin position="79"/>
        <end position="104"/>
    </location>
</feature>
<keyword evidence="2" id="KW-0732">Signal</keyword>
<feature type="signal peptide" evidence="2">
    <location>
        <begin position="1"/>
        <end position="36"/>
    </location>
</feature>
<feature type="chain" id="PRO_5038599160" evidence="2">
    <location>
        <begin position="37"/>
        <end position="419"/>
    </location>
</feature>
<accession>A0A7W8ZY91</accession>
<proteinExistence type="predicted"/>
<sequence>MGTLSSGWRRRMAGGVASALLCGGMLLVGATAQAGAATPAPSVSAATDQPAPTTAELERQKLEEEVRQLRLTNSQAEGWLGGLLPFAPFVTVLIAVATLGAALYKQSTDLAAARLAAETEAAQWRADFALQQEAEAAKNEQWRQEFLRQQQLDRAAAEQEELGRFDETLSRVSAQISSDNPGLSLNGAAALGLFLKPRYLELHADLLRIIIANLKATPTAEVADLLRDDLARVLGLLFAGGQPNPDVPSPVDLTRLNLNRLDLHGLKLPDGLILDLAYATLENADLSEMTMARAQGLQATLDGARFSRTIMNEARFNEAHAIVKPVHFHETTLVSATFDGAHLPGAEFQRAHLQGTKFRHCDLRGARFEGANVNDAYFQGADLDEAAKRSIALGAHHWQDAHFDPPVLQRLKEIAGISN</sequence>
<evidence type="ECO:0000256" key="2">
    <source>
        <dbReference type="SAM" id="SignalP"/>
    </source>
</evidence>